<dbReference type="AlphaFoldDB" id="A0A4U1C4D8"/>
<protein>
    <submittedName>
        <fullName evidence="2">PKD domain-containing protein</fullName>
    </submittedName>
</protein>
<dbReference type="InterPro" id="IPR026341">
    <property type="entry name" value="T9SS_type_B"/>
</dbReference>
<evidence type="ECO:0000259" key="1">
    <source>
        <dbReference type="PROSITE" id="PS50093"/>
    </source>
</evidence>
<dbReference type="PROSITE" id="PS50093">
    <property type="entry name" value="PKD"/>
    <property type="match status" value="3"/>
</dbReference>
<feature type="domain" description="PKD" evidence="1">
    <location>
        <begin position="592"/>
        <end position="641"/>
    </location>
</feature>
<evidence type="ECO:0000313" key="2">
    <source>
        <dbReference type="EMBL" id="TKB99009.1"/>
    </source>
</evidence>
<dbReference type="InterPro" id="IPR000601">
    <property type="entry name" value="PKD_dom"/>
</dbReference>
<dbReference type="OrthoDB" id="7794186at2"/>
<sequence>MRLFLKITLITIGLFFSFDHLKAQSISNEGTEFWVCFPDHVPSGGSLASMSIFITSKSNTSGIVSCGTFSQPYQVQANAVIEVLVPRTISFLGSGSKISKNKGIKVTVDAGKPKVVVYAHVFAGFRSAATLVLPYQALGSKHFAMSYDQKQPTNAGTGYFSQLNVVAADANVKVNIKPMAKGIPGTPFSITLVDKGDVYQYQDTVDITGTVIEVDSLTSGCKKIAAFSGSTALVLGTNTCNATTGQISLDPLLQQLYPIDSWGTTFPLVPFFNRNTGSIYRILASEDNTTVSIDGVSVKLNTGQFYSSQGITNVSIIKSDKPISVAQFALSQSCNDSRNITNPGSIVGDPDMVILNPLEYSIDKITLYSSNKLAITEQYLNITIPTKKVSSFKINGINFSASFLSVPNSAEYSYAQITLNTIGGSNFSLSADTGFNAIAYGFGPVESYAYSAGTSLASTTLVNAIKRETNEIIKIACINESYDFRIVLPYAATKLVWTLDANSAPITQNNPSYTMIKIGNKDLYEFKLIVQKSFASSGIKPIQILASLPVNSGLCSTLDEEIINFDFEVSDLPVAEFSSNNEVCVGGTLPFTYVEKNIGEPVNSWLWDFGDGTISTLKNPTHVFPLSGVYKVKLTIKSNIGCVSGVFEKSISVKKLPVASLETQSPLCVNTNIQFADKSTSADGNLTSWLWSFGDGTTSTQQNPTHLFTKSGTYVVSITSSTQFGCSNTFSKSVIINDPAEIDFLDPGACINDVVNFQPVINKGNVSSWLWNFGDGSNDVVEKVKQLPKHKYLATGSYNVTLQTTSAEGCISSITKTITISGANPQVSFELLDKDNLCSNKAVNFKNNSTILFGNITKVEIIYEYSVTGNNVIETDITPTNGEIYAHKYPASAINKNYQVVFRAYSGQVCFQQSAPTTITVNGSPNVVFGAVSPVCLNTSKFLLSSAKETTGILGTATLVGKGIVGNFFDPVIAGLGSHLITYTFTSNKGCTEQVSQTILVNPIPTVDAGEDLDILLAGEKQIKAAVTGSNLKYKWTPSLGLSADSILNPIASPAETTKYTLTVTSKDGCIVADEVTVTVHIDPFIPNVFSPNSDGINDTWSIKYLETFVNATIRIFNRYGQEVFYAKQYNTPWDGRLNNVDMPVGVYYFMIEPNNGRNRYTGSVTLLR</sequence>
<dbReference type="CDD" id="cd00146">
    <property type="entry name" value="PKD"/>
    <property type="match status" value="3"/>
</dbReference>
<dbReference type="Proteomes" id="UP000308181">
    <property type="component" value="Unassembled WGS sequence"/>
</dbReference>
<dbReference type="InterPro" id="IPR035234">
    <property type="entry name" value="IgGFc-bd_N"/>
</dbReference>
<proteinExistence type="predicted"/>
<reference evidence="2 3" key="1">
    <citation type="submission" date="2019-04" db="EMBL/GenBank/DDBJ databases">
        <title>Pedobacter sp. AR-3-17 sp. nov., isolated from Arctic soil.</title>
        <authorList>
            <person name="Dahal R.H."/>
            <person name="Kim D.-U."/>
        </authorList>
    </citation>
    <scope>NUCLEOTIDE SEQUENCE [LARGE SCALE GENOMIC DNA]</scope>
    <source>
        <strain evidence="2 3">AR-3-17</strain>
    </source>
</reference>
<dbReference type="NCBIfam" id="TIGR04131">
    <property type="entry name" value="Bac_Flav_CTERM"/>
    <property type="match status" value="1"/>
</dbReference>
<gene>
    <name evidence="2" type="ORF">FA046_07810</name>
</gene>
<dbReference type="Pfam" id="PF13585">
    <property type="entry name" value="CHU_C"/>
    <property type="match status" value="1"/>
</dbReference>
<feature type="domain" description="PKD" evidence="1">
    <location>
        <begin position="764"/>
        <end position="820"/>
    </location>
</feature>
<accession>A0A4U1C4D8</accession>
<dbReference type="PANTHER" id="PTHR46534">
    <property type="entry name" value="IGGFC_BINDING DOMAIN-CONTAINING PROTEIN"/>
    <property type="match status" value="1"/>
</dbReference>
<dbReference type="Gene3D" id="2.60.40.10">
    <property type="entry name" value="Immunoglobulins"/>
    <property type="match status" value="3"/>
</dbReference>
<dbReference type="Pfam" id="PF17517">
    <property type="entry name" value="IgGFc_binding"/>
    <property type="match status" value="1"/>
</dbReference>
<comment type="caution">
    <text evidence="2">The sequence shown here is derived from an EMBL/GenBank/DDBJ whole genome shotgun (WGS) entry which is preliminary data.</text>
</comment>
<dbReference type="PANTHER" id="PTHR46534:SF1">
    <property type="entry name" value="IGGFC-BINDING PROTEIN N-TERMINAL DOMAIN-CONTAINING PROTEIN"/>
    <property type="match status" value="1"/>
</dbReference>
<dbReference type="InterPro" id="IPR035986">
    <property type="entry name" value="PKD_dom_sf"/>
</dbReference>
<name>A0A4U1C4D8_9SPHI</name>
<dbReference type="SUPFAM" id="SSF49299">
    <property type="entry name" value="PKD domain"/>
    <property type="match status" value="3"/>
</dbReference>
<evidence type="ECO:0000313" key="3">
    <source>
        <dbReference type="Proteomes" id="UP000308181"/>
    </source>
</evidence>
<dbReference type="RefSeq" id="WP_136825821.1">
    <property type="nucleotide sequence ID" value="NZ_SWBP01000002.1"/>
</dbReference>
<keyword evidence="3" id="KW-1185">Reference proteome</keyword>
<feature type="domain" description="PKD" evidence="1">
    <location>
        <begin position="656"/>
        <end position="736"/>
    </location>
</feature>
<dbReference type="InterPro" id="IPR022409">
    <property type="entry name" value="PKD/Chitinase_dom"/>
</dbReference>
<organism evidence="2 3">
    <name type="scientific">Pedobacter cryophilus</name>
    <dbReference type="NCBI Taxonomy" id="2571271"/>
    <lineage>
        <taxon>Bacteria</taxon>
        <taxon>Pseudomonadati</taxon>
        <taxon>Bacteroidota</taxon>
        <taxon>Sphingobacteriia</taxon>
        <taxon>Sphingobacteriales</taxon>
        <taxon>Sphingobacteriaceae</taxon>
        <taxon>Pedobacter</taxon>
    </lineage>
</organism>
<dbReference type="InterPro" id="IPR013783">
    <property type="entry name" value="Ig-like_fold"/>
</dbReference>
<dbReference type="SMART" id="SM00089">
    <property type="entry name" value="PKD"/>
    <property type="match status" value="3"/>
</dbReference>
<dbReference type="EMBL" id="SWBP01000002">
    <property type="protein sequence ID" value="TKB99009.1"/>
    <property type="molecule type" value="Genomic_DNA"/>
</dbReference>
<dbReference type="Pfam" id="PF18911">
    <property type="entry name" value="PKD_4"/>
    <property type="match status" value="3"/>
</dbReference>